<accession>A0ACC1MZX1</accession>
<sequence>MTKSRTNSDSGPPSALLPSKSSRLGSFSALVKIRRKGSLKENAYPSQQQKQTIPASETDLADTYTLRPSDSASFHEPESHGRELQILVQRIRSAPSGPSHVDQAYKEFSKIKERCTALCLAIMQEEMKPLRTSASATETLTRQDSYIDSPRSPGLLDNRSSFSGRSLTEVVSSGGANRLGLHGSELWMTPIREWRSYVEALNDSFRTSLAETYKSYERDATPEMLEALFTNRKFRREAVHRMRNASVTRVLSADPQFFPRYEIRFRNYEKAKQELNEIRQIVQSAESGIAPSREVREFPVSERGDAILEFANLHAGCSPEDPVLRFRVSSYMLAETSPVFARMFSGHATNYPPPPVKNYCKDGTETWLYRMPQRETNNQECFEILMHAAHMHNENVPRDISFDQFVAIAECCLRFKSTSPLELMVEHRWLPQWMHRGADDMPDGLLIISYAFGSRGLFTRMSKSAILHLIDEKDLQTKPWPQKIKDKIWAVRSTKIAQLHDCCTATLQEYTKPPTSLPTAAAEPEEPPPTIWGSAGTAVQQNPTLALTTMPRCPKGSHWCDATNLGWLMMVFNNMNMLSTVIQSKAMTGEPEALFPPKSLAQIVDMLRLLPSPPAPVHRGGVCDPIPSFRTAVADIYNSVTGLTLYDISGKSHGWALSKHAMTEPQSQVATGLGRMAAPNDSYTVATEFPESVLLQVLGEITSIEDLHAAARVNRAFYETYKTYELLLMRNILRAGKMRSGSVTQPVALTINNAEEKIRKSESDYLKDRRLDGAVNSTAFDSDDDDDGEAVDLYSDLESDEMPMEAANPSESSSSRCAQAQTTVPCIEENEDYEPPMTDEEARRILWPDDYEEPATPRASRSPHAQQQALDPGLREKFLLDDGLVSEALEDKRLILVNEKSLVHETG</sequence>
<evidence type="ECO:0000313" key="1">
    <source>
        <dbReference type="EMBL" id="KAJ2971748.1"/>
    </source>
</evidence>
<name>A0ACC1MZX1_9HYPO</name>
<gene>
    <name evidence="1" type="ORF">NQ176_g7541</name>
</gene>
<proteinExistence type="predicted"/>
<reference evidence="1" key="1">
    <citation type="submission" date="2022-08" db="EMBL/GenBank/DDBJ databases">
        <title>Genome Sequence of Lecanicillium fungicola.</title>
        <authorList>
            <person name="Buettner E."/>
        </authorList>
    </citation>
    <scope>NUCLEOTIDE SEQUENCE</scope>
    <source>
        <strain evidence="1">Babe33</strain>
    </source>
</reference>
<protein>
    <submittedName>
        <fullName evidence="1">Uncharacterized protein</fullName>
    </submittedName>
</protein>
<dbReference type="EMBL" id="JANJQO010001279">
    <property type="protein sequence ID" value="KAJ2971748.1"/>
    <property type="molecule type" value="Genomic_DNA"/>
</dbReference>
<organism evidence="1 2">
    <name type="scientific">Zarea fungicola</name>
    <dbReference type="NCBI Taxonomy" id="93591"/>
    <lineage>
        <taxon>Eukaryota</taxon>
        <taxon>Fungi</taxon>
        <taxon>Dikarya</taxon>
        <taxon>Ascomycota</taxon>
        <taxon>Pezizomycotina</taxon>
        <taxon>Sordariomycetes</taxon>
        <taxon>Hypocreomycetidae</taxon>
        <taxon>Hypocreales</taxon>
        <taxon>Cordycipitaceae</taxon>
        <taxon>Zarea</taxon>
    </lineage>
</organism>
<comment type="caution">
    <text evidence="1">The sequence shown here is derived from an EMBL/GenBank/DDBJ whole genome shotgun (WGS) entry which is preliminary data.</text>
</comment>
<keyword evidence="2" id="KW-1185">Reference proteome</keyword>
<evidence type="ECO:0000313" key="2">
    <source>
        <dbReference type="Proteomes" id="UP001143910"/>
    </source>
</evidence>
<dbReference type="Proteomes" id="UP001143910">
    <property type="component" value="Unassembled WGS sequence"/>
</dbReference>